<protein>
    <submittedName>
        <fullName evidence="6">Substrate-binding domain-containing protein</fullName>
    </submittedName>
</protein>
<dbReference type="PROSITE" id="PS50932">
    <property type="entry name" value="HTH_LACI_2"/>
    <property type="match status" value="1"/>
</dbReference>
<accession>A0AA47KMV2</accession>
<dbReference type="AlphaFoldDB" id="A0AA47KMV2"/>
<evidence type="ECO:0000256" key="1">
    <source>
        <dbReference type="ARBA" id="ARBA00022491"/>
    </source>
</evidence>
<keyword evidence="4" id="KW-0804">Transcription</keyword>
<dbReference type="Gene3D" id="3.40.50.2300">
    <property type="match status" value="2"/>
</dbReference>
<dbReference type="PROSITE" id="PS00356">
    <property type="entry name" value="HTH_LACI_1"/>
    <property type="match status" value="1"/>
</dbReference>
<evidence type="ECO:0000313" key="7">
    <source>
        <dbReference type="Proteomes" id="UP001164748"/>
    </source>
</evidence>
<evidence type="ECO:0000259" key="5">
    <source>
        <dbReference type="PROSITE" id="PS50932"/>
    </source>
</evidence>
<gene>
    <name evidence="6" type="ORF">N8M53_05985</name>
</gene>
<evidence type="ECO:0000313" key="6">
    <source>
        <dbReference type="EMBL" id="WBA09742.1"/>
    </source>
</evidence>
<dbReference type="SMART" id="SM00354">
    <property type="entry name" value="HTH_LACI"/>
    <property type="match status" value="1"/>
</dbReference>
<dbReference type="CDD" id="cd01392">
    <property type="entry name" value="HTH_LacI"/>
    <property type="match status" value="1"/>
</dbReference>
<dbReference type="PANTHER" id="PTHR30146">
    <property type="entry name" value="LACI-RELATED TRANSCRIPTIONAL REPRESSOR"/>
    <property type="match status" value="1"/>
</dbReference>
<dbReference type="EMBL" id="CP114588">
    <property type="protein sequence ID" value="WBA09742.1"/>
    <property type="molecule type" value="Genomic_DNA"/>
</dbReference>
<dbReference type="PANTHER" id="PTHR30146:SF148">
    <property type="entry name" value="HTH-TYPE TRANSCRIPTIONAL REPRESSOR PURR-RELATED"/>
    <property type="match status" value="1"/>
</dbReference>
<dbReference type="RefSeq" id="WP_269579846.1">
    <property type="nucleotide sequence ID" value="NZ_CP114588.1"/>
</dbReference>
<dbReference type="InterPro" id="IPR057343">
    <property type="entry name" value="PurR_sensor_dom"/>
</dbReference>
<sequence>MATIKDVARLAGVSTTTVSHVINKTRFVAEKTTEKVWQAVEDLNYAPSAVARSLKCNTTRTLGMLVTKSTNPFFAELVHGVEDYCYEQGYTLILCNTEGNLEKQRDYLRMLSEKRVDGLIVVCSDLNEDLMLLLEKKRDLPMVVMDWGSHHIDTDRIEDNAELGGYLATKHFIDNGHTQIGCISGQMNKNTCKQRLAGFYRALDEANITANPDWIVEADFEADQAKVAAQQFIDMTHRPTGVFCFNDIMALAAISTFNQAGLQVPEDISVIGYDNIDLTEYYSPPLTTVHQPKRRLGKTAVKLLLARINNNDTQQQVFEMDLELISRESVKTIT</sequence>
<dbReference type="Gene3D" id="1.10.260.40">
    <property type="entry name" value="lambda repressor-like DNA-binding domains"/>
    <property type="match status" value="1"/>
</dbReference>
<evidence type="ECO:0000256" key="2">
    <source>
        <dbReference type="ARBA" id="ARBA00023015"/>
    </source>
</evidence>
<name>A0AA47KMV2_9GAMM</name>
<proteinExistence type="predicted"/>
<dbReference type="FunFam" id="1.10.260.40:FF:000002">
    <property type="entry name" value="HTH-type transcriptional repressor PurR"/>
    <property type="match status" value="1"/>
</dbReference>
<dbReference type="GO" id="GO:0000976">
    <property type="term" value="F:transcription cis-regulatory region binding"/>
    <property type="evidence" value="ECO:0007669"/>
    <property type="project" value="TreeGrafter"/>
</dbReference>
<organism evidence="6 7">
    <name type="scientific">Salinivibrio kushneri</name>
    <dbReference type="NCBI Taxonomy" id="1908198"/>
    <lineage>
        <taxon>Bacteria</taxon>
        <taxon>Pseudomonadati</taxon>
        <taxon>Pseudomonadota</taxon>
        <taxon>Gammaproteobacteria</taxon>
        <taxon>Vibrionales</taxon>
        <taxon>Vibrionaceae</taxon>
        <taxon>Salinivibrio</taxon>
    </lineage>
</organism>
<dbReference type="Pfam" id="PF00356">
    <property type="entry name" value="LacI"/>
    <property type="match status" value="1"/>
</dbReference>
<dbReference type="InterPro" id="IPR046335">
    <property type="entry name" value="LacI/GalR-like_sensor"/>
</dbReference>
<keyword evidence="1" id="KW-0678">Repressor</keyword>
<feature type="domain" description="HTH lacI-type" evidence="5">
    <location>
        <begin position="2"/>
        <end position="56"/>
    </location>
</feature>
<evidence type="ECO:0000256" key="3">
    <source>
        <dbReference type="ARBA" id="ARBA00023125"/>
    </source>
</evidence>
<dbReference type="SUPFAM" id="SSF53822">
    <property type="entry name" value="Periplasmic binding protein-like I"/>
    <property type="match status" value="1"/>
</dbReference>
<dbReference type="SUPFAM" id="SSF47413">
    <property type="entry name" value="lambda repressor-like DNA-binding domains"/>
    <property type="match status" value="1"/>
</dbReference>
<dbReference type="Proteomes" id="UP001164748">
    <property type="component" value="Chromosome"/>
</dbReference>
<keyword evidence="3" id="KW-0238">DNA-binding</keyword>
<reference evidence="6" key="1">
    <citation type="submission" date="2022-09" db="EMBL/GenBank/DDBJ databases">
        <authorList>
            <person name="Li Z.-J."/>
        </authorList>
    </citation>
    <scope>NUCLEOTIDE SEQUENCE</scope>
    <source>
        <strain evidence="6">TGB11</strain>
    </source>
</reference>
<dbReference type="GO" id="GO:0003700">
    <property type="term" value="F:DNA-binding transcription factor activity"/>
    <property type="evidence" value="ECO:0007669"/>
    <property type="project" value="TreeGrafter"/>
</dbReference>
<dbReference type="InterPro" id="IPR010982">
    <property type="entry name" value="Lambda_DNA-bd_dom_sf"/>
</dbReference>
<dbReference type="InterPro" id="IPR028082">
    <property type="entry name" value="Peripla_BP_I"/>
</dbReference>
<dbReference type="InterPro" id="IPR000843">
    <property type="entry name" value="HTH_LacI"/>
</dbReference>
<dbReference type="Pfam" id="PF13377">
    <property type="entry name" value="Peripla_BP_3"/>
    <property type="match status" value="1"/>
</dbReference>
<evidence type="ECO:0000256" key="4">
    <source>
        <dbReference type="ARBA" id="ARBA00023163"/>
    </source>
</evidence>
<keyword evidence="2" id="KW-0805">Transcription regulation</keyword>
<dbReference type="CDD" id="cd06275">
    <property type="entry name" value="PBP1_PurR"/>
    <property type="match status" value="1"/>
</dbReference>
<dbReference type="PRINTS" id="PR00036">
    <property type="entry name" value="HTHLACI"/>
</dbReference>